<evidence type="ECO:0000259" key="8">
    <source>
        <dbReference type="Pfam" id="PF00171"/>
    </source>
</evidence>
<comment type="subcellular location">
    <subcellularLocation>
        <location evidence="7">Cytoplasm</location>
    </subcellularLocation>
</comment>
<evidence type="ECO:0000256" key="5">
    <source>
        <dbReference type="ARBA" id="ARBA00023002"/>
    </source>
</evidence>
<gene>
    <name evidence="7 9" type="primary">proA</name>
    <name evidence="9" type="ORF">AV654_23265</name>
</gene>
<dbReference type="GO" id="GO:0050661">
    <property type="term" value="F:NADP binding"/>
    <property type="evidence" value="ECO:0007669"/>
    <property type="project" value="InterPro"/>
</dbReference>
<dbReference type="PANTHER" id="PTHR11063:SF8">
    <property type="entry name" value="DELTA-1-PYRROLINE-5-CARBOXYLATE SYNTHASE"/>
    <property type="match status" value="1"/>
</dbReference>
<evidence type="ECO:0000313" key="10">
    <source>
        <dbReference type="Proteomes" id="UP000076563"/>
    </source>
</evidence>
<name>A0A163WKS1_9BACL</name>
<dbReference type="InterPro" id="IPR016161">
    <property type="entry name" value="Ald_DH/histidinol_DH"/>
</dbReference>
<dbReference type="Pfam" id="PF00171">
    <property type="entry name" value="Aldedh"/>
    <property type="match status" value="1"/>
</dbReference>
<dbReference type="NCBIfam" id="NF001221">
    <property type="entry name" value="PRK00197.1"/>
    <property type="match status" value="1"/>
</dbReference>
<proteinExistence type="inferred from homology"/>
<dbReference type="GO" id="GO:0004350">
    <property type="term" value="F:glutamate-5-semialdehyde dehydrogenase activity"/>
    <property type="evidence" value="ECO:0007669"/>
    <property type="project" value="UniProtKB-UniRule"/>
</dbReference>
<dbReference type="InterPro" id="IPR000965">
    <property type="entry name" value="GPR_dom"/>
</dbReference>
<keyword evidence="4 7" id="KW-0521">NADP</keyword>
<dbReference type="Proteomes" id="UP000076563">
    <property type="component" value="Unassembled WGS sequence"/>
</dbReference>
<evidence type="ECO:0000256" key="6">
    <source>
        <dbReference type="ARBA" id="ARBA00049024"/>
    </source>
</evidence>
<dbReference type="InterPro" id="IPR012134">
    <property type="entry name" value="Glu-5-SA_DH"/>
</dbReference>
<evidence type="ECO:0000256" key="2">
    <source>
        <dbReference type="ARBA" id="ARBA00022605"/>
    </source>
</evidence>
<evidence type="ECO:0000256" key="4">
    <source>
        <dbReference type="ARBA" id="ARBA00022857"/>
    </source>
</evidence>
<dbReference type="EC" id="1.2.1.41" evidence="7"/>
<dbReference type="Gene3D" id="3.40.605.10">
    <property type="entry name" value="Aldehyde Dehydrogenase, Chain A, domain 1"/>
    <property type="match status" value="1"/>
</dbReference>
<dbReference type="InterPro" id="IPR020593">
    <property type="entry name" value="G-glutamylP_reductase_CS"/>
</dbReference>
<sequence>MSEVVQKAKLAKQAAPKLGLLSTEQKNNALLRMADALVAEAESIIAANAEDLQRGRESGISTSLLDRLALNRQRIEAMADGLRQVVALPDPIGDTLEAFDRPNGLQIRKVRVPLGVIGIIYEARPNVTVDAVGLCLKTGNAVVLRGGSSALHSNKRIVEVLHDSLKSTDVPADALQLIMDPNRASVDEMLKLNGLLDVLIPRGGASLIQNVVKNATVPVIETGAGICHTYIDASAQPDMALKIAINAKVQRPSVCNSMETLLVHRDFAERHLASIAEQFVQQMVELRGDAEAQRLVPTVKAATESDWDTEYNDYILNVRVVEGLDEALAHIRRHGTMHSECIVTENEANAARFLQEVDAAAVYHNASTRFTDGFEFGFGAEIGISTQKLHARGPMGLPALTSSKYCIVGEGQIRG</sequence>
<dbReference type="PROSITE" id="PS01223">
    <property type="entry name" value="PROA"/>
    <property type="match status" value="1"/>
</dbReference>
<evidence type="ECO:0000256" key="1">
    <source>
        <dbReference type="ARBA" id="ARBA00004985"/>
    </source>
</evidence>
<protein>
    <recommendedName>
        <fullName evidence="7">Gamma-glutamyl phosphate reductase</fullName>
        <shortName evidence="7">GPR</shortName>
        <ecNumber evidence="7">1.2.1.41</ecNumber>
    </recommendedName>
    <alternativeName>
        <fullName evidence="7">Glutamate-5-semialdehyde dehydrogenase</fullName>
    </alternativeName>
    <alternativeName>
        <fullName evidence="7">Glutamyl-gamma-semialdehyde dehydrogenase</fullName>
        <shortName evidence="7">GSA dehydrogenase</shortName>
    </alternativeName>
</protein>
<dbReference type="PANTHER" id="PTHR11063">
    <property type="entry name" value="GLUTAMATE SEMIALDEHYDE DEHYDROGENASE"/>
    <property type="match status" value="1"/>
</dbReference>
<dbReference type="eggNOG" id="COG0014">
    <property type="taxonomic scope" value="Bacteria"/>
</dbReference>
<comment type="caution">
    <text evidence="9">The sequence shown here is derived from an EMBL/GenBank/DDBJ whole genome shotgun (WGS) entry which is preliminary data.</text>
</comment>
<dbReference type="RefSeq" id="WP_063184301.1">
    <property type="nucleotide sequence ID" value="NZ_LQRA01000067.1"/>
</dbReference>
<feature type="domain" description="Aldehyde dehydrogenase" evidence="8">
    <location>
        <begin position="4"/>
        <end position="284"/>
    </location>
</feature>
<accession>A0A163WKS1</accession>
<dbReference type="GO" id="GO:0005737">
    <property type="term" value="C:cytoplasm"/>
    <property type="evidence" value="ECO:0007669"/>
    <property type="project" value="UniProtKB-SubCell"/>
</dbReference>
<dbReference type="InterPro" id="IPR016162">
    <property type="entry name" value="Ald_DH_N"/>
</dbReference>
<dbReference type="SUPFAM" id="SSF53720">
    <property type="entry name" value="ALDH-like"/>
    <property type="match status" value="1"/>
</dbReference>
<comment type="similarity">
    <text evidence="7">Belongs to the gamma-glutamyl phosphate reductase family.</text>
</comment>
<evidence type="ECO:0000256" key="3">
    <source>
        <dbReference type="ARBA" id="ARBA00022650"/>
    </source>
</evidence>
<dbReference type="STRING" id="1007103.GCA_000213315_06999"/>
<dbReference type="Gene3D" id="3.40.309.10">
    <property type="entry name" value="Aldehyde Dehydrogenase, Chain A, domain 2"/>
    <property type="match status" value="1"/>
</dbReference>
<evidence type="ECO:0000313" key="9">
    <source>
        <dbReference type="EMBL" id="KZE76493.1"/>
    </source>
</evidence>
<keyword evidence="2 7" id="KW-0028">Amino-acid biosynthesis</keyword>
<organism evidence="9 10">
    <name type="scientific">Paenibacillus elgii</name>
    <dbReference type="NCBI Taxonomy" id="189691"/>
    <lineage>
        <taxon>Bacteria</taxon>
        <taxon>Bacillati</taxon>
        <taxon>Bacillota</taxon>
        <taxon>Bacilli</taxon>
        <taxon>Bacillales</taxon>
        <taxon>Paenibacillaceae</taxon>
        <taxon>Paenibacillus</taxon>
    </lineage>
</organism>
<dbReference type="NCBIfam" id="TIGR00407">
    <property type="entry name" value="proA"/>
    <property type="match status" value="1"/>
</dbReference>
<dbReference type="InterPro" id="IPR016163">
    <property type="entry name" value="Ald_DH_C"/>
</dbReference>
<keyword evidence="7" id="KW-0963">Cytoplasm</keyword>
<dbReference type="EMBL" id="LQRA01000067">
    <property type="protein sequence ID" value="KZE76493.1"/>
    <property type="molecule type" value="Genomic_DNA"/>
</dbReference>
<reference evidence="10" key="1">
    <citation type="submission" date="2016-01" db="EMBL/GenBank/DDBJ databases">
        <title>Draft genome of Chromobacterium sp. F49.</title>
        <authorList>
            <person name="Hong K.W."/>
        </authorList>
    </citation>
    <scope>NUCLEOTIDE SEQUENCE [LARGE SCALE GENOMIC DNA]</scope>
    <source>
        <strain evidence="10">M63</strain>
    </source>
</reference>
<keyword evidence="5 7" id="KW-0560">Oxidoreductase</keyword>
<dbReference type="GO" id="GO:0055129">
    <property type="term" value="P:L-proline biosynthetic process"/>
    <property type="evidence" value="ECO:0007669"/>
    <property type="project" value="UniProtKB-UniRule"/>
</dbReference>
<evidence type="ECO:0000256" key="7">
    <source>
        <dbReference type="HAMAP-Rule" id="MF_00412"/>
    </source>
</evidence>
<dbReference type="HAMAP" id="MF_00412">
    <property type="entry name" value="ProA"/>
    <property type="match status" value="1"/>
</dbReference>
<dbReference type="CDD" id="cd07079">
    <property type="entry name" value="ALDH_F18-19_ProA-GPR"/>
    <property type="match status" value="1"/>
</dbReference>
<keyword evidence="3 7" id="KW-0641">Proline biosynthesis</keyword>
<comment type="pathway">
    <text evidence="1 7">Amino-acid biosynthesis; L-proline biosynthesis; L-glutamate 5-semialdehyde from L-glutamate: step 2/2.</text>
</comment>
<dbReference type="PIRSF" id="PIRSF000151">
    <property type="entry name" value="GPR"/>
    <property type="match status" value="1"/>
</dbReference>
<comment type="catalytic activity">
    <reaction evidence="6 7">
        <text>L-glutamate 5-semialdehyde + phosphate + NADP(+) = L-glutamyl 5-phosphate + NADPH + H(+)</text>
        <dbReference type="Rhea" id="RHEA:19541"/>
        <dbReference type="ChEBI" id="CHEBI:15378"/>
        <dbReference type="ChEBI" id="CHEBI:43474"/>
        <dbReference type="ChEBI" id="CHEBI:57783"/>
        <dbReference type="ChEBI" id="CHEBI:58066"/>
        <dbReference type="ChEBI" id="CHEBI:58274"/>
        <dbReference type="ChEBI" id="CHEBI:58349"/>
        <dbReference type="EC" id="1.2.1.41"/>
    </reaction>
</comment>
<dbReference type="AlphaFoldDB" id="A0A163WKS1"/>
<keyword evidence="10" id="KW-1185">Reference proteome</keyword>
<dbReference type="FunFam" id="3.40.309.10:FF:000006">
    <property type="entry name" value="Gamma-glutamyl phosphate reductase"/>
    <property type="match status" value="1"/>
</dbReference>
<comment type="function">
    <text evidence="7">Catalyzes the NADPH-dependent reduction of L-glutamate 5-phosphate into L-glutamate 5-semialdehyde and phosphate. The product spontaneously undergoes cyclization to form 1-pyrroline-5-carboxylate.</text>
</comment>
<dbReference type="OrthoDB" id="9809970at2"/>
<dbReference type="UniPathway" id="UPA00098">
    <property type="reaction ID" value="UER00360"/>
</dbReference>
<dbReference type="InterPro" id="IPR015590">
    <property type="entry name" value="Aldehyde_DH_dom"/>
</dbReference>